<dbReference type="Proteomes" id="UP001189429">
    <property type="component" value="Unassembled WGS sequence"/>
</dbReference>
<dbReference type="EMBL" id="CAUYUJ010018449">
    <property type="protein sequence ID" value="CAK0883687.1"/>
    <property type="molecule type" value="Genomic_DNA"/>
</dbReference>
<feature type="transmembrane region" description="Helical" evidence="1">
    <location>
        <begin position="20"/>
        <end position="45"/>
    </location>
</feature>
<keyword evidence="1" id="KW-1133">Transmembrane helix</keyword>
<organism evidence="2 3">
    <name type="scientific">Prorocentrum cordatum</name>
    <dbReference type="NCBI Taxonomy" id="2364126"/>
    <lineage>
        <taxon>Eukaryota</taxon>
        <taxon>Sar</taxon>
        <taxon>Alveolata</taxon>
        <taxon>Dinophyceae</taxon>
        <taxon>Prorocentrales</taxon>
        <taxon>Prorocentraceae</taxon>
        <taxon>Prorocentrum</taxon>
    </lineage>
</organism>
<keyword evidence="3" id="KW-1185">Reference proteome</keyword>
<evidence type="ECO:0000256" key="1">
    <source>
        <dbReference type="SAM" id="Phobius"/>
    </source>
</evidence>
<accession>A0ABN9WBL8</accession>
<keyword evidence="1" id="KW-0812">Transmembrane</keyword>
<protein>
    <submittedName>
        <fullName evidence="2">Uncharacterized protein</fullName>
    </submittedName>
</protein>
<name>A0ABN9WBL8_9DINO</name>
<sequence length="99" mass="10697">MGEFRWPSAVLTYNAKHKSLVFTSLVFHSLVVNTTLATVIVVARLPTLTVIQCSRLFVSLGMTLSWPTASTAAASVQAFVNKHGRTLRGSCEGCARASR</sequence>
<evidence type="ECO:0000313" key="3">
    <source>
        <dbReference type="Proteomes" id="UP001189429"/>
    </source>
</evidence>
<gene>
    <name evidence="2" type="ORF">PCOR1329_LOCUS65836</name>
</gene>
<comment type="caution">
    <text evidence="2">The sequence shown here is derived from an EMBL/GenBank/DDBJ whole genome shotgun (WGS) entry which is preliminary data.</text>
</comment>
<proteinExistence type="predicted"/>
<evidence type="ECO:0000313" key="2">
    <source>
        <dbReference type="EMBL" id="CAK0883687.1"/>
    </source>
</evidence>
<reference evidence="2" key="1">
    <citation type="submission" date="2023-10" db="EMBL/GenBank/DDBJ databases">
        <authorList>
            <person name="Chen Y."/>
            <person name="Shah S."/>
            <person name="Dougan E. K."/>
            <person name="Thang M."/>
            <person name="Chan C."/>
        </authorList>
    </citation>
    <scope>NUCLEOTIDE SEQUENCE [LARGE SCALE GENOMIC DNA]</scope>
</reference>
<keyword evidence="1" id="KW-0472">Membrane</keyword>